<dbReference type="SMART" id="SM00507">
    <property type="entry name" value="HNHc"/>
    <property type="match status" value="1"/>
</dbReference>
<dbReference type="EMBL" id="MT143891">
    <property type="protein sequence ID" value="QJB04888.1"/>
    <property type="molecule type" value="Genomic_DNA"/>
</dbReference>
<evidence type="ECO:0000313" key="2">
    <source>
        <dbReference type="EMBL" id="QJB00983.1"/>
    </source>
</evidence>
<sequence>MTKPRTHKPSANGTQGAKWIRREKRLAIYLRDGMACCYCGAAVEDGASLTLDHLKPRSKGGSHEASNLVTCCLKCNSSRGDRPVRTFARAVAEYLDHGIQASDIVAHVEACRRRVIDVGAAKDLIARRGGWAAALSPARGGR</sequence>
<reference evidence="3" key="1">
    <citation type="submission" date="2020-03" db="EMBL/GenBank/DDBJ databases">
        <title>The deep terrestrial virosphere.</title>
        <authorList>
            <person name="Holmfeldt K."/>
            <person name="Nilsson E."/>
            <person name="Simone D."/>
            <person name="Lopez-Fernandez M."/>
            <person name="Wu X."/>
            <person name="de Brujin I."/>
            <person name="Lundin D."/>
            <person name="Andersson A."/>
            <person name="Bertilsson S."/>
            <person name="Dopson M."/>
        </authorList>
    </citation>
    <scope>NUCLEOTIDE SEQUENCE</scope>
    <source>
        <strain evidence="2">MM171A00153</strain>
        <strain evidence="3">MM171B00165</strain>
    </source>
</reference>
<dbReference type="CDD" id="cd00085">
    <property type="entry name" value="HNHc"/>
    <property type="match status" value="1"/>
</dbReference>
<protein>
    <submittedName>
        <fullName evidence="3">Putative homing endonuclease</fullName>
    </submittedName>
</protein>
<dbReference type="PANTHER" id="PTHR33877">
    <property type="entry name" value="SLL1193 PROTEIN"/>
    <property type="match status" value="1"/>
</dbReference>
<dbReference type="PANTHER" id="PTHR33877:SF2">
    <property type="entry name" value="OS07G0170200 PROTEIN"/>
    <property type="match status" value="1"/>
</dbReference>
<accession>A0A6M3MCH7</accession>
<organism evidence="3">
    <name type="scientific">viral metagenome</name>
    <dbReference type="NCBI Taxonomy" id="1070528"/>
    <lineage>
        <taxon>unclassified sequences</taxon>
        <taxon>metagenomes</taxon>
        <taxon>organismal metagenomes</taxon>
    </lineage>
</organism>
<feature type="domain" description="HNH nuclease" evidence="1">
    <location>
        <begin position="23"/>
        <end position="77"/>
    </location>
</feature>
<dbReference type="EMBL" id="MT143704">
    <property type="protein sequence ID" value="QJB00983.1"/>
    <property type="molecule type" value="Genomic_DNA"/>
</dbReference>
<dbReference type="GO" id="GO:0004519">
    <property type="term" value="F:endonuclease activity"/>
    <property type="evidence" value="ECO:0007669"/>
    <property type="project" value="UniProtKB-KW"/>
</dbReference>
<dbReference type="InterPro" id="IPR003615">
    <property type="entry name" value="HNH_nuc"/>
</dbReference>
<keyword evidence="3" id="KW-0540">Nuclease</keyword>
<dbReference type="InterPro" id="IPR002711">
    <property type="entry name" value="HNH"/>
</dbReference>
<dbReference type="Gene3D" id="1.10.30.50">
    <property type="match status" value="1"/>
</dbReference>
<keyword evidence="3" id="KW-0378">Hydrolase</keyword>
<keyword evidence="3" id="KW-0255">Endonuclease</keyword>
<dbReference type="InterPro" id="IPR052892">
    <property type="entry name" value="NA-targeting_endonuclease"/>
</dbReference>
<dbReference type="AlphaFoldDB" id="A0A6M3MCH7"/>
<proteinExistence type="predicted"/>
<name>A0A6M3MCH7_9ZZZZ</name>
<evidence type="ECO:0000313" key="3">
    <source>
        <dbReference type="EMBL" id="QJB04888.1"/>
    </source>
</evidence>
<evidence type="ECO:0000259" key="1">
    <source>
        <dbReference type="SMART" id="SM00507"/>
    </source>
</evidence>
<gene>
    <name evidence="2" type="ORF">MM171A00153_0002</name>
    <name evidence="3" type="ORF">MM171B00165_0064</name>
</gene>
<dbReference type="Pfam" id="PF01844">
    <property type="entry name" value="HNH"/>
    <property type="match status" value="1"/>
</dbReference>